<dbReference type="EMBL" id="FNBK01000016">
    <property type="protein sequence ID" value="SDG13579.1"/>
    <property type="molecule type" value="Genomic_DNA"/>
</dbReference>
<gene>
    <name evidence="2" type="ORF">SAMN05216218_1168</name>
</gene>
<evidence type="ECO:0000259" key="1">
    <source>
        <dbReference type="Pfam" id="PF25912"/>
    </source>
</evidence>
<accession>A0A1G7RTR8</accession>
<organism evidence="2 3">
    <name type="scientific">Halorientalis regularis</name>
    <dbReference type="NCBI Taxonomy" id="660518"/>
    <lineage>
        <taxon>Archaea</taxon>
        <taxon>Methanobacteriati</taxon>
        <taxon>Methanobacteriota</taxon>
        <taxon>Stenosarchaea group</taxon>
        <taxon>Halobacteria</taxon>
        <taxon>Halobacteriales</taxon>
        <taxon>Haloarculaceae</taxon>
        <taxon>Halorientalis</taxon>
    </lineage>
</organism>
<protein>
    <recommendedName>
        <fullName evidence="1">DUF7964 domain-containing protein</fullName>
    </recommendedName>
</protein>
<dbReference type="InterPro" id="IPR058270">
    <property type="entry name" value="DUF7964"/>
</dbReference>
<feature type="domain" description="DUF7964" evidence="1">
    <location>
        <begin position="1"/>
        <end position="84"/>
    </location>
</feature>
<proteinExistence type="predicted"/>
<dbReference type="RefSeq" id="WP_092694603.1">
    <property type="nucleotide sequence ID" value="NZ_FNBK01000016.1"/>
</dbReference>
<sequence length="113" mass="13010">MLEALPDRPLTDEEAEHLKQQDARIVPLSVLKGGSDDPFVIYTMALYGSETNQVHLIGYSDTEDGWIQFESFPEEEWTVDRQEERVSQWIEQQYGDKFEQGVLSEDSGTVDIR</sequence>
<evidence type="ECO:0000313" key="3">
    <source>
        <dbReference type="Proteomes" id="UP000199076"/>
    </source>
</evidence>
<dbReference type="AlphaFoldDB" id="A0A1G7RTR8"/>
<reference evidence="3" key="1">
    <citation type="submission" date="2016-10" db="EMBL/GenBank/DDBJ databases">
        <authorList>
            <person name="Varghese N."/>
            <person name="Submissions S."/>
        </authorList>
    </citation>
    <scope>NUCLEOTIDE SEQUENCE [LARGE SCALE GENOMIC DNA]</scope>
    <source>
        <strain evidence="3">IBRC-M 10760</strain>
    </source>
</reference>
<evidence type="ECO:0000313" key="2">
    <source>
        <dbReference type="EMBL" id="SDG13579.1"/>
    </source>
</evidence>
<dbReference type="Pfam" id="PF25912">
    <property type="entry name" value="DUF7964"/>
    <property type="match status" value="1"/>
</dbReference>
<dbReference type="Proteomes" id="UP000199076">
    <property type="component" value="Unassembled WGS sequence"/>
</dbReference>
<dbReference type="STRING" id="660518.SAMN05216218_1168"/>
<keyword evidence="3" id="KW-1185">Reference proteome</keyword>
<name>A0A1G7RTR8_9EURY</name>